<keyword evidence="4 7" id="KW-1133">Transmembrane helix</keyword>
<keyword evidence="5 7" id="KW-0472">Membrane</keyword>
<dbReference type="GO" id="GO:0035456">
    <property type="term" value="P:response to interferon-beta"/>
    <property type="evidence" value="ECO:0007669"/>
    <property type="project" value="TreeGrafter"/>
</dbReference>
<dbReference type="InterPro" id="IPR051517">
    <property type="entry name" value="IFITM_antiviral_protein"/>
</dbReference>
<dbReference type="PANTHER" id="PTHR13999">
    <property type="entry name" value="INTERFERON INDUCIBLE TRANSMEMBRANE PROTEIN"/>
    <property type="match status" value="1"/>
</dbReference>
<evidence type="ECO:0000256" key="6">
    <source>
        <dbReference type="SAM" id="MobiDB-lite"/>
    </source>
</evidence>
<dbReference type="EMBL" id="MKHE01000021">
    <property type="protein sequence ID" value="OWK04376.1"/>
    <property type="molecule type" value="Genomic_DNA"/>
</dbReference>
<dbReference type="Proteomes" id="UP000242450">
    <property type="component" value="Chromosome 21"/>
</dbReference>
<dbReference type="GO" id="GO:0051607">
    <property type="term" value="P:defense response to virus"/>
    <property type="evidence" value="ECO:0007669"/>
    <property type="project" value="TreeGrafter"/>
</dbReference>
<dbReference type="GO" id="GO:0045071">
    <property type="term" value="P:negative regulation of viral genome replication"/>
    <property type="evidence" value="ECO:0007669"/>
    <property type="project" value="TreeGrafter"/>
</dbReference>
<evidence type="ECO:0000256" key="4">
    <source>
        <dbReference type="ARBA" id="ARBA00022989"/>
    </source>
</evidence>
<evidence type="ECO:0000256" key="7">
    <source>
        <dbReference type="SAM" id="Phobius"/>
    </source>
</evidence>
<comment type="similarity">
    <text evidence="2">Belongs to the CD225/Dispanin family.</text>
</comment>
<evidence type="ECO:0000256" key="5">
    <source>
        <dbReference type="ARBA" id="ARBA00023136"/>
    </source>
</evidence>
<feature type="transmembrane region" description="Helical" evidence="7">
    <location>
        <begin position="78"/>
        <end position="101"/>
    </location>
</feature>
<dbReference type="PANTHER" id="PTHR13999:SF4">
    <property type="entry name" value="INTERFERON-INDUCED TRANSMEMBRANE PROTEIN 3"/>
    <property type="match status" value="1"/>
</dbReference>
<accession>A0A212CED7</accession>
<name>A0A212CED7_CEREH</name>
<feature type="non-terminal residue" evidence="8">
    <location>
        <position position="1"/>
    </location>
</feature>
<dbReference type="GO" id="GO:0034341">
    <property type="term" value="P:response to type II interferon"/>
    <property type="evidence" value="ECO:0007669"/>
    <property type="project" value="TreeGrafter"/>
</dbReference>
<protein>
    <submittedName>
        <fullName evidence="8">Uncharacterized protein</fullName>
    </submittedName>
</protein>
<dbReference type="GO" id="GO:0035455">
    <property type="term" value="P:response to interferon-alpha"/>
    <property type="evidence" value="ECO:0007669"/>
    <property type="project" value="TreeGrafter"/>
</dbReference>
<feature type="non-terminal residue" evidence="8">
    <location>
        <position position="116"/>
    </location>
</feature>
<proteinExistence type="inferred from homology"/>
<dbReference type="GO" id="GO:0046597">
    <property type="term" value="P:host-mediated suppression of symbiont invasion"/>
    <property type="evidence" value="ECO:0007669"/>
    <property type="project" value="TreeGrafter"/>
</dbReference>
<feature type="compositionally biased region" description="Gly residues" evidence="6">
    <location>
        <begin position="1"/>
        <end position="11"/>
    </location>
</feature>
<organism evidence="8 9">
    <name type="scientific">Cervus elaphus hippelaphus</name>
    <name type="common">European red deer</name>
    <dbReference type="NCBI Taxonomy" id="46360"/>
    <lineage>
        <taxon>Eukaryota</taxon>
        <taxon>Metazoa</taxon>
        <taxon>Chordata</taxon>
        <taxon>Craniata</taxon>
        <taxon>Vertebrata</taxon>
        <taxon>Euteleostomi</taxon>
        <taxon>Mammalia</taxon>
        <taxon>Eutheria</taxon>
        <taxon>Laurasiatheria</taxon>
        <taxon>Artiodactyla</taxon>
        <taxon>Ruminantia</taxon>
        <taxon>Pecora</taxon>
        <taxon>Cervidae</taxon>
        <taxon>Cervinae</taxon>
        <taxon>Cervus</taxon>
    </lineage>
</organism>
<comment type="subcellular location">
    <subcellularLocation>
        <location evidence="1">Membrane</location>
    </subcellularLocation>
</comment>
<evidence type="ECO:0000256" key="3">
    <source>
        <dbReference type="ARBA" id="ARBA00022692"/>
    </source>
</evidence>
<dbReference type="AlphaFoldDB" id="A0A212CED7"/>
<keyword evidence="3 7" id="KW-0812">Transmembrane</keyword>
<evidence type="ECO:0000313" key="8">
    <source>
        <dbReference type="EMBL" id="OWK04376.1"/>
    </source>
</evidence>
<evidence type="ECO:0000256" key="2">
    <source>
        <dbReference type="ARBA" id="ARBA00006843"/>
    </source>
</evidence>
<reference evidence="8 9" key="1">
    <citation type="journal article" date="2018" name="Mol. Genet. Genomics">
        <title>The red deer Cervus elaphus genome CerEla1.0: sequencing, annotating, genes, and chromosomes.</title>
        <authorList>
            <person name="Bana N.A."/>
            <person name="Nyiri A."/>
            <person name="Nagy J."/>
            <person name="Frank K."/>
            <person name="Nagy T."/>
            <person name="Steger V."/>
            <person name="Schiller M."/>
            <person name="Lakatos P."/>
            <person name="Sugar L."/>
            <person name="Horn P."/>
            <person name="Barta E."/>
            <person name="Orosz L."/>
        </authorList>
    </citation>
    <scope>NUCLEOTIDE SEQUENCE [LARGE SCALE GENOMIC DNA]</scope>
    <source>
        <strain evidence="8">Hungarian</strain>
    </source>
</reference>
<dbReference type="Pfam" id="PF04505">
    <property type="entry name" value="CD225"/>
    <property type="match status" value="1"/>
</dbReference>
<dbReference type="GO" id="GO:0005886">
    <property type="term" value="C:plasma membrane"/>
    <property type="evidence" value="ECO:0007669"/>
    <property type="project" value="TreeGrafter"/>
</dbReference>
<keyword evidence="9" id="KW-1185">Reference proteome</keyword>
<dbReference type="InterPro" id="IPR007593">
    <property type="entry name" value="CD225/Dispanin_fam"/>
</dbReference>
<evidence type="ECO:0000256" key="1">
    <source>
        <dbReference type="ARBA" id="ARBA00004370"/>
    </source>
</evidence>
<comment type="caution">
    <text evidence="8">The sequence shown here is derived from an EMBL/GenBank/DDBJ whole genome shotgun (WGS) entry which is preliminary data.</text>
</comment>
<gene>
    <name evidence="8" type="ORF">Celaphus_00016409</name>
</gene>
<feature type="region of interest" description="Disordered" evidence="6">
    <location>
        <begin position="1"/>
        <end position="22"/>
    </location>
</feature>
<dbReference type="GO" id="GO:0060337">
    <property type="term" value="P:type I interferon-mediated signaling pathway"/>
    <property type="evidence" value="ECO:0007669"/>
    <property type="project" value="TreeGrafter"/>
</dbReference>
<evidence type="ECO:0000313" key="9">
    <source>
        <dbReference type="Proteomes" id="UP000242450"/>
    </source>
</evidence>
<sequence length="116" mass="12518">AQGVARGGRAGGFPEPGACDDQPHLIVDPIRSTSALRPPCPTTSSNPCSTVFMNWCCVGFMAFTHSVKSRDWKMSYAFTAKCLNVCTLILGLLLIIVHIIILSTRSLMIIQAFTSS</sequence>